<evidence type="ECO:0000313" key="1">
    <source>
        <dbReference type="EMBL" id="EYB92379.1"/>
    </source>
</evidence>
<comment type="caution">
    <text evidence="1">The sequence shown here is derived from an EMBL/GenBank/DDBJ whole genome shotgun (WGS) entry which is preliminary data.</text>
</comment>
<dbReference type="EMBL" id="JARK01001530">
    <property type="protein sequence ID" value="EYB92379.1"/>
    <property type="molecule type" value="Genomic_DNA"/>
</dbReference>
<evidence type="ECO:0000313" key="2">
    <source>
        <dbReference type="Proteomes" id="UP000024635"/>
    </source>
</evidence>
<reference evidence="2" key="1">
    <citation type="journal article" date="2015" name="Nat. Genet.">
        <title>The genome and transcriptome of the zoonotic hookworm Ancylostoma ceylanicum identify infection-specific gene families.</title>
        <authorList>
            <person name="Schwarz E.M."/>
            <person name="Hu Y."/>
            <person name="Antoshechkin I."/>
            <person name="Miller M.M."/>
            <person name="Sternberg P.W."/>
            <person name="Aroian R.V."/>
        </authorList>
    </citation>
    <scope>NUCLEOTIDE SEQUENCE</scope>
    <source>
        <strain evidence="2">HY135</strain>
    </source>
</reference>
<proteinExistence type="predicted"/>
<organism evidence="1 2">
    <name type="scientific">Ancylostoma ceylanicum</name>
    <dbReference type="NCBI Taxonomy" id="53326"/>
    <lineage>
        <taxon>Eukaryota</taxon>
        <taxon>Metazoa</taxon>
        <taxon>Ecdysozoa</taxon>
        <taxon>Nematoda</taxon>
        <taxon>Chromadorea</taxon>
        <taxon>Rhabditida</taxon>
        <taxon>Rhabditina</taxon>
        <taxon>Rhabditomorpha</taxon>
        <taxon>Strongyloidea</taxon>
        <taxon>Ancylostomatidae</taxon>
        <taxon>Ancylostomatinae</taxon>
        <taxon>Ancylostoma</taxon>
    </lineage>
</organism>
<dbReference type="PANTHER" id="PTHR46238:SF8">
    <property type="entry name" value="ENDONUCLEASE_EXONUCLEASE_PHOSPHATASE DOMAIN-CONTAINING PROTEIN"/>
    <property type="match status" value="1"/>
</dbReference>
<dbReference type="OrthoDB" id="5849210at2759"/>
<dbReference type="Proteomes" id="UP000024635">
    <property type="component" value="Unassembled WGS sequence"/>
</dbReference>
<dbReference type="PANTHER" id="PTHR46238">
    <property type="entry name" value="REVERSE TRANSCRIPTASE DOMAIN-CONTAINING PROTEIN"/>
    <property type="match status" value="1"/>
</dbReference>
<dbReference type="AlphaFoldDB" id="A0A016SPY0"/>
<sequence>MPAAETREELQEEVQLWKERLQRYGPRLNIAKTEYMECKGGIEGGTICADGNNLKRVECFKYLGSRIASTGDVLPDAYERANAACVKWRMTTGILCDRKMPIRLKSKVYRTVIRSVALYGTECWTATKVTKQVSPHDGDANAKVANVCDVKRQSLE</sequence>
<protein>
    <recommendedName>
        <fullName evidence="3">Reverse transcriptase domain-containing protein</fullName>
    </recommendedName>
</protein>
<accession>A0A016SPY0</accession>
<gene>
    <name evidence="1" type="primary">Acey_s0194.g1414</name>
    <name evidence="1" type="ORF">Y032_0194g1414</name>
</gene>
<name>A0A016SPY0_9BILA</name>
<evidence type="ECO:0008006" key="3">
    <source>
        <dbReference type="Google" id="ProtNLM"/>
    </source>
</evidence>
<keyword evidence="2" id="KW-1185">Reference proteome</keyword>